<evidence type="ECO:0000313" key="3">
    <source>
        <dbReference type="EMBL" id="HGC42133.1"/>
    </source>
</evidence>
<reference evidence="3" key="1">
    <citation type="journal article" date="2020" name="mSystems">
        <title>Genome- and Community-Level Interaction Insights into Carbon Utilization and Element Cycling Functions of Hydrothermarchaeota in Hydrothermal Sediment.</title>
        <authorList>
            <person name="Zhou Z."/>
            <person name="Liu Y."/>
            <person name="Xu W."/>
            <person name="Pan J."/>
            <person name="Luo Z.H."/>
            <person name="Li M."/>
        </authorList>
    </citation>
    <scope>NUCLEOTIDE SEQUENCE</scope>
    <source>
        <strain evidence="3">SpSt-997</strain>
    </source>
</reference>
<dbReference type="Gene3D" id="1.50.10.10">
    <property type="match status" value="1"/>
</dbReference>
<comment type="caution">
    <text evidence="3">The sequence shown here is derived from an EMBL/GenBank/DDBJ whole genome shotgun (WGS) entry which is preliminary data.</text>
</comment>
<dbReference type="GO" id="GO:0005975">
    <property type="term" value="P:carbohydrate metabolic process"/>
    <property type="evidence" value="ECO:0007669"/>
    <property type="project" value="InterPro"/>
</dbReference>
<accession>A0A8J4M5I3</accession>
<name>A0A8J4M5I3_9PROT</name>
<organism evidence="3">
    <name type="scientific">Acidicaldus sp</name>
    <dbReference type="NCBI Taxonomy" id="1872105"/>
    <lineage>
        <taxon>Bacteria</taxon>
        <taxon>Pseudomonadati</taxon>
        <taxon>Pseudomonadota</taxon>
        <taxon>Alphaproteobacteria</taxon>
        <taxon>Acetobacterales</taxon>
        <taxon>Acetobacteraceae</taxon>
        <taxon>Acidicaldus</taxon>
    </lineage>
</organism>
<protein>
    <submittedName>
        <fullName evidence="3">Amylo-alpha-1,6-glucosidase</fullName>
    </submittedName>
</protein>
<dbReference type="InterPro" id="IPR054491">
    <property type="entry name" value="MGH1-like_GH"/>
</dbReference>
<sequence length="706" mass="76754">MADDPPPAHLPLHLHALKRGDTFVVSDASGDILGAGDGLFDEDTRILSRLRLLFGETAPALLATAISHDNVFFTANLTNRPLPPLGGAPLPEGVIHLERRRFLWNRHLHERLQFTNFSTRPAVVPLVLLFDADFRDMFEVRGSRRAERGTRLAPVLETASIRLAYRGLDGVERQTFIGFSADPTTLAADRAEFRLEMPPEGSATLYLSIGPVAAAPTAAQFRAQAARARASMWRERRRGARLATSVRLFHAWIDRSAADLALLTTELPTGPYPYAGIPWFSTTFGRDAIITALETLWLDPGLARGVLKFLAHTQARETSAFRDAEPGKIMHEARKGEMTALGELPFGHYYGGVDTTPLFVMLAGAFAARTGDLAFIATLWPHLLAAMGWIERSCDGHAAGFLAYARGAESGLANQGWKDSEDSVFHADGNFPPGPIALVEVQGYVFAALRAMAELARRRGEAALAAGWEARAEALRLAVEEKFWMPEAGSYGIAVDGEGALCRVLSSNAGQLLFSGLPAPERAAREARLLTSGRFDSGWGIRTLARGEARFNPMSYHNGSIWPHDTALCVAGLARYGHAGMVLHFTEKMFEAAVHFDMRLPELFCGFRRAPGEAPIAYPVACLPQAWAAGAVFMLLQSCLGLTVDGWEGSITLDHPALPEGLDLLHLRGLALGADRVDLTFQRSGDGVTCLPKSRNGAPVRITLRE</sequence>
<dbReference type="InterPro" id="IPR008928">
    <property type="entry name" value="6-hairpin_glycosidase_sf"/>
</dbReference>
<dbReference type="Pfam" id="PF22422">
    <property type="entry name" value="MGH1-like_GH"/>
    <property type="match status" value="1"/>
</dbReference>
<dbReference type="SUPFAM" id="SSF48208">
    <property type="entry name" value="Six-hairpin glycosidases"/>
    <property type="match status" value="1"/>
</dbReference>
<feature type="domain" description="Putative glycogen debranching enzyme N-terminal" evidence="1">
    <location>
        <begin position="17"/>
        <end position="207"/>
    </location>
</feature>
<proteinExistence type="predicted"/>
<dbReference type="InterPro" id="IPR012341">
    <property type="entry name" value="6hp_glycosidase-like_sf"/>
</dbReference>
<dbReference type="InterPro" id="IPR032856">
    <property type="entry name" value="GDE_N_bis"/>
</dbReference>
<evidence type="ECO:0000259" key="2">
    <source>
        <dbReference type="Pfam" id="PF22422"/>
    </source>
</evidence>
<dbReference type="EMBL" id="DTQM01000053">
    <property type="protein sequence ID" value="HGC42133.1"/>
    <property type="molecule type" value="Genomic_DNA"/>
</dbReference>
<dbReference type="Pfam" id="PF14742">
    <property type="entry name" value="GDE_N_bis"/>
    <property type="match status" value="1"/>
</dbReference>
<gene>
    <name evidence="3" type="ORF">ENY07_02765</name>
</gene>
<evidence type="ECO:0000259" key="1">
    <source>
        <dbReference type="Pfam" id="PF14742"/>
    </source>
</evidence>
<dbReference type="AlphaFoldDB" id="A0A8J4M5I3"/>
<feature type="domain" description="Mannosylglycerate hydrolase MGH1-like glycoside hydrolase" evidence="2">
    <location>
        <begin position="287"/>
        <end position="592"/>
    </location>
</feature>